<protein>
    <submittedName>
        <fullName evidence="2 4">Uncharacterized protein</fullName>
    </submittedName>
</protein>
<evidence type="ECO:0000313" key="2">
    <source>
        <dbReference type="EMBL" id="VDO92085.1"/>
    </source>
</evidence>
<dbReference type="Proteomes" id="UP000050761">
    <property type="component" value="Unassembled WGS sequence"/>
</dbReference>
<feature type="compositionally biased region" description="Polar residues" evidence="1">
    <location>
        <begin position="77"/>
        <end position="94"/>
    </location>
</feature>
<reference evidence="2 3" key="1">
    <citation type="submission" date="2018-11" db="EMBL/GenBank/DDBJ databases">
        <authorList>
            <consortium name="Pathogen Informatics"/>
        </authorList>
    </citation>
    <scope>NUCLEOTIDE SEQUENCE [LARGE SCALE GENOMIC DNA]</scope>
</reference>
<proteinExistence type="predicted"/>
<reference evidence="4" key="2">
    <citation type="submission" date="2019-09" db="UniProtKB">
        <authorList>
            <consortium name="WormBaseParasite"/>
        </authorList>
    </citation>
    <scope>IDENTIFICATION</scope>
</reference>
<evidence type="ECO:0000313" key="3">
    <source>
        <dbReference type="Proteomes" id="UP000050761"/>
    </source>
</evidence>
<dbReference type="WBParaSite" id="HPBE_0001241701-mRNA-1">
    <property type="protein sequence ID" value="HPBE_0001241701-mRNA-1"/>
    <property type="gene ID" value="HPBE_0001241701"/>
</dbReference>
<feature type="compositionally biased region" description="Basic and acidic residues" evidence="1">
    <location>
        <begin position="45"/>
        <end position="58"/>
    </location>
</feature>
<dbReference type="EMBL" id="UZAH01027491">
    <property type="protein sequence ID" value="VDO92085.1"/>
    <property type="molecule type" value="Genomic_DNA"/>
</dbReference>
<evidence type="ECO:0000313" key="4">
    <source>
        <dbReference type="WBParaSite" id="HPBE_0001241701-mRNA-1"/>
    </source>
</evidence>
<keyword evidence="3" id="KW-1185">Reference proteome</keyword>
<feature type="compositionally biased region" description="Basic residues" evidence="1">
    <location>
        <begin position="59"/>
        <end position="75"/>
    </location>
</feature>
<feature type="region of interest" description="Disordered" evidence="1">
    <location>
        <begin position="34"/>
        <end position="94"/>
    </location>
</feature>
<name>A0A183FVP3_HELPZ</name>
<organism evidence="3 4">
    <name type="scientific">Heligmosomoides polygyrus</name>
    <name type="common">Parasitic roundworm</name>
    <dbReference type="NCBI Taxonomy" id="6339"/>
    <lineage>
        <taxon>Eukaryota</taxon>
        <taxon>Metazoa</taxon>
        <taxon>Ecdysozoa</taxon>
        <taxon>Nematoda</taxon>
        <taxon>Chromadorea</taxon>
        <taxon>Rhabditida</taxon>
        <taxon>Rhabditina</taxon>
        <taxon>Rhabditomorpha</taxon>
        <taxon>Strongyloidea</taxon>
        <taxon>Heligmosomidae</taxon>
        <taxon>Heligmosomoides</taxon>
    </lineage>
</organism>
<accession>A0A3P8D717</accession>
<evidence type="ECO:0000256" key="1">
    <source>
        <dbReference type="SAM" id="MobiDB-lite"/>
    </source>
</evidence>
<accession>A0A183FVP3</accession>
<sequence>MRMWTVMKTAPIQLNMREQRLRWYGHILRRQEDHSTKLALNFEAPGKRPRGERSTKEKEKKKKKKKKKRAFRHGRSVSPSVTHYRSSSPHTGRV</sequence>
<gene>
    <name evidence="2" type="ORF">HPBE_LOCUS12418</name>
</gene>
<dbReference type="AlphaFoldDB" id="A0A183FVP3"/>